<dbReference type="EMBL" id="BQNB010010902">
    <property type="protein sequence ID" value="GJS83468.1"/>
    <property type="molecule type" value="Genomic_DNA"/>
</dbReference>
<accession>A0ABQ4Z3P4</accession>
<organism evidence="2 3">
    <name type="scientific">Tanacetum coccineum</name>
    <dbReference type="NCBI Taxonomy" id="301880"/>
    <lineage>
        <taxon>Eukaryota</taxon>
        <taxon>Viridiplantae</taxon>
        <taxon>Streptophyta</taxon>
        <taxon>Embryophyta</taxon>
        <taxon>Tracheophyta</taxon>
        <taxon>Spermatophyta</taxon>
        <taxon>Magnoliopsida</taxon>
        <taxon>eudicotyledons</taxon>
        <taxon>Gunneridae</taxon>
        <taxon>Pentapetalae</taxon>
        <taxon>asterids</taxon>
        <taxon>campanulids</taxon>
        <taxon>Asterales</taxon>
        <taxon>Asteraceae</taxon>
        <taxon>Asteroideae</taxon>
        <taxon>Anthemideae</taxon>
        <taxon>Anthemidinae</taxon>
        <taxon>Tanacetum</taxon>
    </lineage>
</organism>
<dbReference type="Proteomes" id="UP001151760">
    <property type="component" value="Unassembled WGS sequence"/>
</dbReference>
<comment type="caution">
    <text evidence="2">The sequence shown here is derived from an EMBL/GenBank/DDBJ whole genome shotgun (WGS) entry which is preliminary data.</text>
</comment>
<evidence type="ECO:0000313" key="3">
    <source>
        <dbReference type="Proteomes" id="UP001151760"/>
    </source>
</evidence>
<reference evidence="2" key="2">
    <citation type="submission" date="2022-01" db="EMBL/GenBank/DDBJ databases">
        <authorList>
            <person name="Yamashiro T."/>
            <person name="Shiraishi A."/>
            <person name="Satake H."/>
            <person name="Nakayama K."/>
        </authorList>
    </citation>
    <scope>NUCLEOTIDE SEQUENCE</scope>
</reference>
<reference evidence="2" key="1">
    <citation type="journal article" date="2022" name="Int. J. Mol. Sci.">
        <title>Draft Genome of Tanacetum Coccineum: Genomic Comparison of Closely Related Tanacetum-Family Plants.</title>
        <authorList>
            <person name="Yamashiro T."/>
            <person name="Shiraishi A."/>
            <person name="Nakayama K."/>
            <person name="Satake H."/>
        </authorList>
    </citation>
    <scope>NUCLEOTIDE SEQUENCE</scope>
</reference>
<protein>
    <submittedName>
        <fullName evidence="2">Uncharacterized protein</fullName>
    </submittedName>
</protein>
<name>A0ABQ4Z3P4_9ASTR</name>
<sequence>MPAPFPEDLCEAIRQACLVETNTESEPYKDPITTETPKSPHDVASPTSLPDSTPPACHTEESEDSDMPGARSMSSDSTAPLSPDHPLTHTSPTLTPTRASFHCRTARMTVLAQPIMSPGHSARMIRVHWVDDEGYGLDDEGHGLDDEGRSVESDRLGLEGEEEAIPKGQQRAVLVVGATASAPLGLGYEALRRRELAVEEDQVYSTFKIGQGSRSVPESERPESVSALRQPTLTTWTDLEDGIAYIDIPAYPSPAPPAETPPSLEWSSGLLPVSLAPLVVPSLNSSPMVSLTIPSPIASLVATPTATIPVDEDQFIEIGTQLELFKGILQDHTQRTRCHPLYLWVLLALEAWAGHVDTGMADMSREMRGRVTALEQERDCRER</sequence>
<evidence type="ECO:0000256" key="1">
    <source>
        <dbReference type="SAM" id="MobiDB-lite"/>
    </source>
</evidence>
<feature type="compositionally biased region" description="Low complexity" evidence="1">
    <location>
        <begin position="82"/>
        <end position="97"/>
    </location>
</feature>
<feature type="region of interest" description="Disordered" evidence="1">
    <location>
        <begin position="20"/>
        <end position="98"/>
    </location>
</feature>
<keyword evidence="3" id="KW-1185">Reference proteome</keyword>
<evidence type="ECO:0000313" key="2">
    <source>
        <dbReference type="EMBL" id="GJS83468.1"/>
    </source>
</evidence>
<proteinExistence type="predicted"/>
<gene>
    <name evidence="2" type="ORF">Tco_0750009</name>
</gene>